<dbReference type="Proteomes" id="UP000285262">
    <property type="component" value="Unassembled WGS sequence"/>
</dbReference>
<comment type="caution">
    <text evidence="1">The sequence shown here is derived from an EMBL/GenBank/DDBJ whole genome shotgun (WGS) entry which is preliminary data.</text>
</comment>
<protein>
    <submittedName>
        <fullName evidence="1">Uncharacterized protein</fullName>
    </submittedName>
</protein>
<name>A0A415FWL0_BIFAD</name>
<accession>A0A415FWL0</accession>
<gene>
    <name evidence="1" type="ORF">DW072_00915</name>
</gene>
<evidence type="ECO:0000313" key="2">
    <source>
        <dbReference type="Proteomes" id="UP000285262"/>
    </source>
</evidence>
<dbReference type="AlphaFoldDB" id="A0A415FWL0"/>
<sequence length="175" mass="19372">MLNNSKELAKSMAPSAEQLAQVKDKCDRYYGQCLAGVFKEYLPHIAECYSVEDYQGLGSPTESVASFEISKLVLEKDDKVLEKLKNVYQLLSGTGNSIAMIINRSFRQCRIFFAVGTEHDDSELAKNLAMNVRDAFLGNFPGSECDDVHYYSDGRGSAFNALNETRGSASSISIR</sequence>
<evidence type="ECO:0000313" key="1">
    <source>
        <dbReference type="EMBL" id="RHK27315.1"/>
    </source>
</evidence>
<proteinExistence type="predicted"/>
<reference evidence="1 2" key="1">
    <citation type="submission" date="2018-08" db="EMBL/GenBank/DDBJ databases">
        <title>A genome reference for cultivated species of the human gut microbiota.</title>
        <authorList>
            <person name="Zou Y."/>
            <person name="Xue W."/>
            <person name="Luo G."/>
        </authorList>
    </citation>
    <scope>NUCLEOTIDE SEQUENCE [LARGE SCALE GENOMIC DNA]</scope>
    <source>
        <strain evidence="1 2">AF45-19</strain>
    </source>
</reference>
<organism evidence="1 2">
    <name type="scientific">Bifidobacterium adolescentis</name>
    <dbReference type="NCBI Taxonomy" id="1680"/>
    <lineage>
        <taxon>Bacteria</taxon>
        <taxon>Bacillati</taxon>
        <taxon>Actinomycetota</taxon>
        <taxon>Actinomycetes</taxon>
        <taxon>Bifidobacteriales</taxon>
        <taxon>Bifidobacteriaceae</taxon>
        <taxon>Bifidobacterium</taxon>
    </lineage>
</organism>
<dbReference type="EMBL" id="QRNG01000001">
    <property type="protein sequence ID" value="RHK27315.1"/>
    <property type="molecule type" value="Genomic_DNA"/>
</dbReference>